<name>A0ABU8WLG5_9BURK</name>
<keyword evidence="14" id="KW-1185">Reference proteome</keyword>
<accession>A0ABU8WLG5</accession>
<dbReference type="PANTHER" id="PTHR43765">
    <property type="entry name" value="2-DEHYDROPANTOATE 2-REDUCTASE-RELATED"/>
    <property type="match status" value="1"/>
</dbReference>
<evidence type="ECO:0000256" key="7">
    <source>
        <dbReference type="ARBA" id="ARBA00023002"/>
    </source>
</evidence>
<dbReference type="Gene3D" id="1.10.1040.10">
    <property type="entry name" value="N-(1-d-carboxylethyl)-l-norvaline Dehydrogenase, domain 2"/>
    <property type="match status" value="1"/>
</dbReference>
<comment type="function">
    <text evidence="10">Catalyzes the NADPH-dependent reduction of ketopantoate into pantoic acid.</text>
</comment>
<dbReference type="EC" id="1.1.1.169" evidence="3 10"/>
<dbReference type="InterPro" id="IPR003710">
    <property type="entry name" value="ApbA"/>
</dbReference>
<reference evidence="13 14" key="1">
    <citation type="submission" date="2024-03" db="EMBL/GenBank/DDBJ databases">
        <title>Novel species of the genus Variovorax.</title>
        <authorList>
            <person name="Liu Q."/>
            <person name="Xin Y.-H."/>
        </authorList>
    </citation>
    <scope>NUCLEOTIDE SEQUENCE [LARGE SCALE GENOMIC DNA]</scope>
    <source>
        <strain evidence="13 14">KACC 18900</strain>
    </source>
</reference>
<feature type="domain" description="Ketopantoate reductase C-terminal" evidence="12">
    <location>
        <begin position="183"/>
        <end position="320"/>
    </location>
</feature>
<dbReference type="InterPro" id="IPR013332">
    <property type="entry name" value="KPR_N"/>
</dbReference>
<evidence type="ECO:0000259" key="12">
    <source>
        <dbReference type="Pfam" id="PF08546"/>
    </source>
</evidence>
<dbReference type="GO" id="GO:0008677">
    <property type="term" value="F:2-dehydropantoate 2-reductase activity"/>
    <property type="evidence" value="ECO:0007669"/>
    <property type="project" value="UniProtKB-EC"/>
</dbReference>
<evidence type="ECO:0000256" key="5">
    <source>
        <dbReference type="ARBA" id="ARBA00022655"/>
    </source>
</evidence>
<evidence type="ECO:0000256" key="2">
    <source>
        <dbReference type="ARBA" id="ARBA00007870"/>
    </source>
</evidence>
<keyword evidence="6 10" id="KW-0521">NADP</keyword>
<dbReference type="InterPro" id="IPR008927">
    <property type="entry name" value="6-PGluconate_DH-like_C_sf"/>
</dbReference>
<evidence type="ECO:0000256" key="10">
    <source>
        <dbReference type="RuleBase" id="RU362068"/>
    </source>
</evidence>
<comment type="similarity">
    <text evidence="2 10">Belongs to the ketopantoate reductase family.</text>
</comment>
<evidence type="ECO:0000313" key="14">
    <source>
        <dbReference type="Proteomes" id="UP001385892"/>
    </source>
</evidence>
<dbReference type="Proteomes" id="UP001385892">
    <property type="component" value="Unassembled WGS sequence"/>
</dbReference>
<evidence type="ECO:0000256" key="4">
    <source>
        <dbReference type="ARBA" id="ARBA00019465"/>
    </source>
</evidence>
<evidence type="ECO:0000256" key="8">
    <source>
        <dbReference type="ARBA" id="ARBA00032024"/>
    </source>
</evidence>
<gene>
    <name evidence="13" type="ORF">WKW82_13660</name>
</gene>
<keyword evidence="7 10" id="KW-0560">Oxidoreductase</keyword>
<evidence type="ECO:0000256" key="6">
    <source>
        <dbReference type="ARBA" id="ARBA00022857"/>
    </source>
</evidence>
<evidence type="ECO:0000256" key="9">
    <source>
        <dbReference type="ARBA" id="ARBA00048793"/>
    </source>
</evidence>
<dbReference type="NCBIfam" id="NF006083">
    <property type="entry name" value="PRK08229.1"/>
    <property type="match status" value="1"/>
</dbReference>
<dbReference type="PANTHER" id="PTHR43765:SF2">
    <property type="entry name" value="2-DEHYDROPANTOATE 2-REDUCTASE"/>
    <property type="match status" value="1"/>
</dbReference>
<comment type="catalytic activity">
    <reaction evidence="9 10">
        <text>(R)-pantoate + NADP(+) = 2-dehydropantoate + NADPH + H(+)</text>
        <dbReference type="Rhea" id="RHEA:16233"/>
        <dbReference type="ChEBI" id="CHEBI:11561"/>
        <dbReference type="ChEBI" id="CHEBI:15378"/>
        <dbReference type="ChEBI" id="CHEBI:15980"/>
        <dbReference type="ChEBI" id="CHEBI:57783"/>
        <dbReference type="ChEBI" id="CHEBI:58349"/>
        <dbReference type="EC" id="1.1.1.169"/>
    </reaction>
</comment>
<comment type="pathway">
    <text evidence="1 10">Cofactor biosynthesis; (R)-pantothenate biosynthesis; (R)-pantoate from 3-methyl-2-oxobutanoate: step 2/2.</text>
</comment>
<dbReference type="NCBIfam" id="TIGR00745">
    <property type="entry name" value="apbA_panE"/>
    <property type="match status" value="1"/>
</dbReference>
<evidence type="ECO:0000256" key="3">
    <source>
        <dbReference type="ARBA" id="ARBA00013014"/>
    </source>
</evidence>
<dbReference type="EMBL" id="JBBKZT010000005">
    <property type="protein sequence ID" value="MEJ8847700.1"/>
    <property type="molecule type" value="Genomic_DNA"/>
</dbReference>
<organism evidence="13 14">
    <name type="scientific">Variovorax rhizosphaerae</name>
    <dbReference type="NCBI Taxonomy" id="1836200"/>
    <lineage>
        <taxon>Bacteria</taxon>
        <taxon>Pseudomonadati</taxon>
        <taxon>Pseudomonadota</taxon>
        <taxon>Betaproteobacteria</taxon>
        <taxon>Burkholderiales</taxon>
        <taxon>Comamonadaceae</taxon>
        <taxon>Variovorax</taxon>
    </lineage>
</organism>
<feature type="domain" description="Ketopantoate reductase N-terminal" evidence="11">
    <location>
        <begin position="11"/>
        <end position="155"/>
    </location>
</feature>
<dbReference type="InterPro" id="IPR036291">
    <property type="entry name" value="NAD(P)-bd_dom_sf"/>
</dbReference>
<sequence length="341" mass="35277">MNAAGALPGSVLVMGAGSIGCYVGGCLAAAGVPVTLVGRPRVLDAVAQHGLTLTDLEGNARKVEAGAMQLAQAVPVGATPSIVLLCVKSGATAEAAAELGAALPAGTVVLSLQNGISNAAVASKAAPGLKVLPSMVPYNIAELAPGAFHRGTTGRLMSVEHAALKPWLATFEKAGVPLDLLADLRAVQWGKLLINLNNPVNALSGLPLREELLQHGYRRCFAALMEEAIGVLVAAGIEPAQVTAVPAQRLPTVLRLPNWLFRIVAARMLKIDAKARSSMADDLALGRRTEVDALCGEVVRLAQAHGRAAPRNAKMVELLDGEWPKPPQQLSPDAMCRALGI</sequence>
<dbReference type="Gene3D" id="3.40.50.720">
    <property type="entry name" value="NAD(P)-binding Rossmann-like Domain"/>
    <property type="match status" value="1"/>
</dbReference>
<dbReference type="SUPFAM" id="SSF51735">
    <property type="entry name" value="NAD(P)-binding Rossmann-fold domains"/>
    <property type="match status" value="1"/>
</dbReference>
<dbReference type="InterPro" id="IPR013752">
    <property type="entry name" value="KPA_reductase"/>
</dbReference>
<dbReference type="InterPro" id="IPR013328">
    <property type="entry name" value="6PGD_dom2"/>
</dbReference>
<dbReference type="SUPFAM" id="SSF48179">
    <property type="entry name" value="6-phosphogluconate dehydrogenase C-terminal domain-like"/>
    <property type="match status" value="1"/>
</dbReference>
<dbReference type="Pfam" id="PF02558">
    <property type="entry name" value="ApbA"/>
    <property type="match status" value="1"/>
</dbReference>
<evidence type="ECO:0000313" key="13">
    <source>
        <dbReference type="EMBL" id="MEJ8847700.1"/>
    </source>
</evidence>
<dbReference type="RefSeq" id="WP_340342845.1">
    <property type="nucleotide sequence ID" value="NZ_JBBKZT010000005.1"/>
</dbReference>
<dbReference type="InterPro" id="IPR050838">
    <property type="entry name" value="Ketopantoate_reductase"/>
</dbReference>
<proteinExistence type="inferred from homology"/>
<keyword evidence="5 10" id="KW-0566">Pantothenate biosynthesis</keyword>
<comment type="caution">
    <text evidence="13">The sequence shown here is derived from an EMBL/GenBank/DDBJ whole genome shotgun (WGS) entry which is preliminary data.</text>
</comment>
<dbReference type="Pfam" id="PF08546">
    <property type="entry name" value="ApbA_C"/>
    <property type="match status" value="1"/>
</dbReference>
<evidence type="ECO:0000256" key="1">
    <source>
        <dbReference type="ARBA" id="ARBA00004994"/>
    </source>
</evidence>
<evidence type="ECO:0000259" key="11">
    <source>
        <dbReference type="Pfam" id="PF02558"/>
    </source>
</evidence>
<protein>
    <recommendedName>
        <fullName evidence="4 10">2-dehydropantoate 2-reductase</fullName>
        <ecNumber evidence="3 10">1.1.1.169</ecNumber>
    </recommendedName>
    <alternativeName>
        <fullName evidence="8 10">Ketopantoate reductase</fullName>
    </alternativeName>
</protein>